<protein>
    <submittedName>
        <fullName evidence="9">Response regulator</fullName>
    </submittedName>
</protein>
<reference evidence="9" key="1">
    <citation type="submission" date="2023-06" db="EMBL/GenBank/DDBJ databases">
        <title>Draft genome sequence of Nocardioides sp. SOB77.</title>
        <authorList>
            <person name="Zhang G."/>
        </authorList>
    </citation>
    <scope>NUCLEOTIDE SEQUENCE</scope>
    <source>
        <strain evidence="9">SOB77</strain>
    </source>
</reference>
<feature type="region of interest" description="Disordered" evidence="7">
    <location>
        <begin position="191"/>
        <end position="246"/>
    </location>
</feature>
<evidence type="ECO:0000256" key="2">
    <source>
        <dbReference type="ARBA" id="ARBA00023012"/>
    </source>
</evidence>
<evidence type="ECO:0000256" key="6">
    <source>
        <dbReference type="PROSITE-ProRule" id="PRU00169"/>
    </source>
</evidence>
<dbReference type="RefSeq" id="WP_300953744.1">
    <property type="nucleotide sequence ID" value="NZ_JAUHJQ010000007.1"/>
</dbReference>
<name>A0ABT8FK94_9ACTN</name>
<proteinExistence type="predicted"/>
<evidence type="ECO:0000313" key="9">
    <source>
        <dbReference type="EMBL" id="MDN4174567.1"/>
    </source>
</evidence>
<evidence type="ECO:0000256" key="7">
    <source>
        <dbReference type="SAM" id="MobiDB-lite"/>
    </source>
</evidence>
<dbReference type="InterPro" id="IPR011006">
    <property type="entry name" value="CheY-like_superfamily"/>
</dbReference>
<evidence type="ECO:0000313" key="10">
    <source>
        <dbReference type="Proteomes" id="UP001168620"/>
    </source>
</evidence>
<evidence type="ECO:0000259" key="8">
    <source>
        <dbReference type="PROSITE" id="PS50110"/>
    </source>
</evidence>
<dbReference type="InterPro" id="IPR001789">
    <property type="entry name" value="Sig_transdc_resp-reg_receiver"/>
</dbReference>
<feature type="modified residue" description="4-aspartylphosphate" evidence="6">
    <location>
        <position position="58"/>
    </location>
</feature>
<feature type="compositionally biased region" description="Pro residues" evidence="7">
    <location>
        <begin position="191"/>
        <end position="224"/>
    </location>
</feature>
<feature type="domain" description="Response regulatory" evidence="8">
    <location>
        <begin position="9"/>
        <end position="122"/>
    </location>
</feature>
<evidence type="ECO:0000256" key="1">
    <source>
        <dbReference type="ARBA" id="ARBA00022553"/>
    </source>
</evidence>
<dbReference type="InterPro" id="IPR016032">
    <property type="entry name" value="Sig_transdc_resp-reg_C-effctor"/>
</dbReference>
<dbReference type="PROSITE" id="PS50110">
    <property type="entry name" value="RESPONSE_REGULATORY"/>
    <property type="match status" value="1"/>
</dbReference>
<evidence type="ECO:0000256" key="3">
    <source>
        <dbReference type="ARBA" id="ARBA00023015"/>
    </source>
</evidence>
<sequence length="353" mass="36479">MHGGAGKGVAVVIDDEPDARALLETILVAAGFDVVTAGDGAEGLRAVRAHTPRLITLDLSMPGTDGFAVLREVRELSSAYVVIVSMRADEVDLLQGLGSGADGYVVKPVRPREFRARVEALLRRPRQLEQQAAGHLAGAAPATAPALPMPMQAAPAPLLPPVPAQAAPAPVLPPVPAQAAPAPVLPPVPVQAPPAPPAPTPLPPAPAPQAEAPAPPPAPEPAPAPEALEAPPSPAAGAPPPEPVRAGSWERFRGLALNRTTRELVVDGDRIELDADQFELLVSILGSGRRLRTRSDLSVVLTGLGEPGAGSSDLEPRHVDAVMASLLVTLGEDLEAPRWIESIPGVGYRRAQM</sequence>
<keyword evidence="4" id="KW-0238">DNA-binding</keyword>
<dbReference type="Proteomes" id="UP001168620">
    <property type="component" value="Unassembled WGS sequence"/>
</dbReference>
<organism evidence="9 10">
    <name type="scientific">Nocardioides oceani</name>
    <dbReference type="NCBI Taxonomy" id="3058369"/>
    <lineage>
        <taxon>Bacteria</taxon>
        <taxon>Bacillati</taxon>
        <taxon>Actinomycetota</taxon>
        <taxon>Actinomycetes</taxon>
        <taxon>Propionibacteriales</taxon>
        <taxon>Nocardioidaceae</taxon>
        <taxon>Nocardioides</taxon>
    </lineage>
</organism>
<dbReference type="PANTHER" id="PTHR48111:SF1">
    <property type="entry name" value="TWO-COMPONENT RESPONSE REGULATOR ORR33"/>
    <property type="match status" value="1"/>
</dbReference>
<dbReference type="SMART" id="SM00448">
    <property type="entry name" value="REC"/>
    <property type="match status" value="1"/>
</dbReference>
<dbReference type="EMBL" id="JAUHJQ010000007">
    <property type="protein sequence ID" value="MDN4174567.1"/>
    <property type="molecule type" value="Genomic_DNA"/>
</dbReference>
<dbReference type="Pfam" id="PF00072">
    <property type="entry name" value="Response_reg"/>
    <property type="match status" value="1"/>
</dbReference>
<dbReference type="SUPFAM" id="SSF52172">
    <property type="entry name" value="CheY-like"/>
    <property type="match status" value="1"/>
</dbReference>
<dbReference type="InterPro" id="IPR036388">
    <property type="entry name" value="WH-like_DNA-bd_sf"/>
</dbReference>
<dbReference type="InterPro" id="IPR039420">
    <property type="entry name" value="WalR-like"/>
</dbReference>
<dbReference type="PANTHER" id="PTHR48111">
    <property type="entry name" value="REGULATOR OF RPOS"/>
    <property type="match status" value="1"/>
</dbReference>
<keyword evidence="3" id="KW-0805">Transcription regulation</keyword>
<keyword evidence="1 6" id="KW-0597">Phosphoprotein</keyword>
<dbReference type="Gene3D" id="3.40.50.2300">
    <property type="match status" value="1"/>
</dbReference>
<dbReference type="SUPFAM" id="SSF46894">
    <property type="entry name" value="C-terminal effector domain of the bipartite response regulators"/>
    <property type="match status" value="1"/>
</dbReference>
<gene>
    <name evidence="9" type="ORF">QWY28_16520</name>
</gene>
<dbReference type="CDD" id="cd17574">
    <property type="entry name" value="REC_OmpR"/>
    <property type="match status" value="1"/>
</dbReference>
<feature type="compositionally biased region" description="Pro residues" evidence="7">
    <location>
        <begin position="231"/>
        <end position="243"/>
    </location>
</feature>
<dbReference type="Gene3D" id="1.10.10.10">
    <property type="entry name" value="Winged helix-like DNA-binding domain superfamily/Winged helix DNA-binding domain"/>
    <property type="match status" value="1"/>
</dbReference>
<keyword evidence="2" id="KW-0902">Two-component regulatory system</keyword>
<keyword evidence="10" id="KW-1185">Reference proteome</keyword>
<accession>A0ABT8FK94</accession>
<comment type="caution">
    <text evidence="9">The sequence shown here is derived from an EMBL/GenBank/DDBJ whole genome shotgun (WGS) entry which is preliminary data.</text>
</comment>
<evidence type="ECO:0000256" key="5">
    <source>
        <dbReference type="ARBA" id="ARBA00023163"/>
    </source>
</evidence>
<evidence type="ECO:0000256" key="4">
    <source>
        <dbReference type="ARBA" id="ARBA00023125"/>
    </source>
</evidence>
<keyword evidence="5" id="KW-0804">Transcription</keyword>